<dbReference type="InterPro" id="IPR007130">
    <property type="entry name" value="DAGAT"/>
</dbReference>
<evidence type="ECO:0000256" key="10">
    <source>
        <dbReference type="ARBA" id="ARBA00022989"/>
    </source>
</evidence>
<comment type="pathway">
    <text evidence="3">Lipid metabolism.</text>
</comment>
<evidence type="ECO:0000256" key="13">
    <source>
        <dbReference type="ARBA" id="ARBA00023315"/>
    </source>
</evidence>
<dbReference type="Proteomes" id="UP000050795">
    <property type="component" value="Unassembled WGS sequence"/>
</dbReference>
<reference evidence="15" key="1">
    <citation type="submission" date="2022-06" db="EMBL/GenBank/DDBJ databases">
        <authorList>
            <person name="Berger JAMES D."/>
            <person name="Berger JAMES D."/>
        </authorList>
    </citation>
    <scope>NUCLEOTIDE SEQUENCE [LARGE SCALE GENOMIC DNA]</scope>
</reference>
<keyword evidence="15" id="KW-1185">Reference proteome</keyword>
<evidence type="ECO:0000256" key="5">
    <source>
        <dbReference type="ARBA" id="ARBA00022516"/>
    </source>
</evidence>
<comment type="pathway">
    <text evidence="2">Glycerolipid metabolism; triacylglycerol biosynthesis.</text>
</comment>
<evidence type="ECO:0000256" key="9">
    <source>
        <dbReference type="ARBA" id="ARBA00022824"/>
    </source>
</evidence>
<evidence type="ECO:0000256" key="4">
    <source>
        <dbReference type="ARBA" id="ARBA00005420"/>
    </source>
</evidence>
<keyword evidence="10 14" id="KW-1133">Transmembrane helix</keyword>
<dbReference type="GO" id="GO:0005789">
    <property type="term" value="C:endoplasmic reticulum membrane"/>
    <property type="evidence" value="ECO:0007669"/>
    <property type="project" value="UniProtKB-SubCell"/>
</dbReference>
<dbReference type="GO" id="GO:0006071">
    <property type="term" value="P:glycerol metabolic process"/>
    <property type="evidence" value="ECO:0007669"/>
    <property type="project" value="UniProtKB-KW"/>
</dbReference>
<evidence type="ECO:0000313" key="15">
    <source>
        <dbReference type="Proteomes" id="UP000050795"/>
    </source>
</evidence>
<dbReference type="PANTHER" id="PTHR12317:SF0">
    <property type="entry name" value="ACYLTRANSFERASE"/>
    <property type="match status" value="1"/>
</dbReference>
<sequence length="451" mass="52070">MMLHLNFHGNSHNESNDVEINCNGEVILKRRKHLNQKRGYSLLTGLLQNITVYCYVMIFLLCALICLFILFYLCYFFTSNLIRFLLDILYYWKGVTFISNVYCINAQLSIVIILFFSYTFYWLYDWGSENHGGHRRQFMRQLIIWKWIADYFPVHLVISKDFIKYIKFRYTTKQRSVISDSNINKCLDNYDGITTPSDLDDNNNGGCEEIEEIPVTSSLLTDANYLVGFHPHGILATGAFINFATEATGFSKVFPSFKPFLAAMKTLFIPPLYRDFLMSLGIISADKTGLLNVLNKSNCNQTGNFVVVVLGGAAEALDARPGKYVIHINQRFGFFKLALQTGAYLVPCISFGEQSLYKQVANDQGSWLRWLQDKFTSIFGFAVPIFYAHGPFPYRRPIYTLVGAPIYCEQIKEPTDEQVVHIKDIYKKKLQSLFEEYKRIYDPQAEDIQFI</sequence>
<evidence type="ECO:0000313" key="16">
    <source>
        <dbReference type="WBParaSite" id="TREG1_39840.1"/>
    </source>
</evidence>
<keyword evidence="5" id="KW-0444">Lipid biosynthesis</keyword>
<proteinExistence type="inferred from homology"/>
<feature type="transmembrane region" description="Helical" evidence="14">
    <location>
        <begin position="97"/>
        <end position="124"/>
    </location>
</feature>
<evidence type="ECO:0000256" key="14">
    <source>
        <dbReference type="RuleBase" id="RU367023"/>
    </source>
</evidence>
<dbReference type="GO" id="GO:0004144">
    <property type="term" value="F:diacylglycerol O-acyltransferase activity"/>
    <property type="evidence" value="ECO:0007669"/>
    <property type="project" value="TreeGrafter"/>
</dbReference>
<dbReference type="GO" id="GO:0019432">
    <property type="term" value="P:triglyceride biosynthetic process"/>
    <property type="evidence" value="ECO:0007669"/>
    <property type="project" value="TreeGrafter"/>
</dbReference>
<dbReference type="AlphaFoldDB" id="A0AA85JSL6"/>
<dbReference type="EC" id="2.3.1.-" evidence="14"/>
<keyword evidence="6 14" id="KW-0808">Transferase</keyword>
<feature type="transmembrane region" description="Helical" evidence="14">
    <location>
        <begin position="50"/>
        <end position="77"/>
    </location>
</feature>
<dbReference type="CDD" id="cd07987">
    <property type="entry name" value="LPLAT_MGAT-like"/>
    <property type="match status" value="1"/>
</dbReference>
<name>A0AA85JSL6_TRIRE</name>
<evidence type="ECO:0000256" key="3">
    <source>
        <dbReference type="ARBA" id="ARBA00005189"/>
    </source>
</evidence>
<accession>A0AA85JSL6</accession>
<evidence type="ECO:0000256" key="7">
    <source>
        <dbReference type="ARBA" id="ARBA00022692"/>
    </source>
</evidence>
<comment type="similarity">
    <text evidence="4 14">Belongs to the diacylglycerol acyltransferase family.</text>
</comment>
<keyword evidence="11" id="KW-0443">Lipid metabolism</keyword>
<evidence type="ECO:0000256" key="1">
    <source>
        <dbReference type="ARBA" id="ARBA00004477"/>
    </source>
</evidence>
<evidence type="ECO:0000256" key="12">
    <source>
        <dbReference type="ARBA" id="ARBA00023136"/>
    </source>
</evidence>
<evidence type="ECO:0000256" key="6">
    <source>
        <dbReference type="ARBA" id="ARBA00022679"/>
    </source>
</evidence>
<evidence type="ECO:0000256" key="11">
    <source>
        <dbReference type="ARBA" id="ARBA00023098"/>
    </source>
</evidence>
<keyword evidence="7 14" id="KW-0812">Transmembrane</keyword>
<reference evidence="16" key="2">
    <citation type="submission" date="2023-11" db="UniProtKB">
        <authorList>
            <consortium name="WormBaseParasite"/>
        </authorList>
    </citation>
    <scope>IDENTIFICATION</scope>
</reference>
<keyword evidence="13" id="KW-0012">Acyltransferase</keyword>
<organism evidence="15 16">
    <name type="scientific">Trichobilharzia regenti</name>
    <name type="common">Nasal bird schistosome</name>
    <dbReference type="NCBI Taxonomy" id="157069"/>
    <lineage>
        <taxon>Eukaryota</taxon>
        <taxon>Metazoa</taxon>
        <taxon>Spiralia</taxon>
        <taxon>Lophotrochozoa</taxon>
        <taxon>Platyhelminthes</taxon>
        <taxon>Trematoda</taxon>
        <taxon>Digenea</taxon>
        <taxon>Strigeidida</taxon>
        <taxon>Schistosomatoidea</taxon>
        <taxon>Schistosomatidae</taxon>
        <taxon>Trichobilharzia</taxon>
    </lineage>
</organism>
<evidence type="ECO:0000256" key="2">
    <source>
        <dbReference type="ARBA" id="ARBA00004771"/>
    </source>
</evidence>
<dbReference type="PANTHER" id="PTHR12317">
    <property type="entry name" value="DIACYLGLYCEROL O-ACYLTRANSFERASE"/>
    <property type="match status" value="1"/>
</dbReference>
<dbReference type="Pfam" id="PF03982">
    <property type="entry name" value="DAGAT"/>
    <property type="match status" value="2"/>
</dbReference>
<keyword evidence="8" id="KW-0319">Glycerol metabolism</keyword>
<keyword evidence="9 14" id="KW-0256">Endoplasmic reticulum</keyword>
<protein>
    <recommendedName>
        <fullName evidence="14">Acyltransferase</fullName>
        <ecNumber evidence="14">2.3.1.-</ecNumber>
    </recommendedName>
</protein>
<dbReference type="WBParaSite" id="TREG1_39840.1">
    <property type="protein sequence ID" value="TREG1_39840.1"/>
    <property type="gene ID" value="TREG1_39840"/>
</dbReference>
<comment type="subcellular location">
    <subcellularLocation>
        <location evidence="1 14">Endoplasmic reticulum membrane</location>
        <topology evidence="1 14">Multi-pass membrane protein</topology>
    </subcellularLocation>
</comment>
<evidence type="ECO:0000256" key="8">
    <source>
        <dbReference type="ARBA" id="ARBA00022798"/>
    </source>
</evidence>
<keyword evidence="12 14" id="KW-0472">Membrane</keyword>